<organism evidence="15 16">
    <name type="scientific">Nitrosococcus wardiae</name>
    <dbReference type="NCBI Taxonomy" id="1814290"/>
    <lineage>
        <taxon>Bacteria</taxon>
        <taxon>Pseudomonadati</taxon>
        <taxon>Pseudomonadota</taxon>
        <taxon>Gammaproteobacteria</taxon>
        <taxon>Chromatiales</taxon>
        <taxon>Chromatiaceae</taxon>
        <taxon>Nitrosococcus</taxon>
    </lineage>
</organism>
<evidence type="ECO:0000256" key="6">
    <source>
        <dbReference type="ARBA" id="ARBA00022741"/>
    </source>
</evidence>
<dbReference type="NCBIfam" id="TIGR00456">
    <property type="entry name" value="argS"/>
    <property type="match status" value="1"/>
</dbReference>
<dbReference type="Gene3D" id="3.40.50.620">
    <property type="entry name" value="HUPs"/>
    <property type="match status" value="1"/>
</dbReference>
<dbReference type="InterPro" id="IPR001278">
    <property type="entry name" value="Arg-tRNA-ligase"/>
</dbReference>
<dbReference type="Gene3D" id="3.30.1360.70">
    <property type="entry name" value="Arginyl tRNA synthetase N-terminal domain"/>
    <property type="match status" value="1"/>
</dbReference>
<feature type="short sequence motif" description="'HIGH' region" evidence="11">
    <location>
        <begin position="128"/>
        <end position="138"/>
    </location>
</feature>
<dbReference type="CDD" id="cd00671">
    <property type="entry name" value="ArgRS_core"/>
    <property type="match status" value="1"/>
</dbReference>
<gene>
    <name evidence="11" type="primary">argS</name>
    <name evidence="15" type="ORF">E3U44_04020</name>
</gene>
<dbReference type="InterPro" id="IPR036695">
    <property type="entry name" value="Arg-tRNA-synth_N_sf"/>
</dbReference>
<evidence type="ECO:0000256" key="7">
    <source>
        <dbReference type="ARBA" id="ARBA00022840"/>
    </source>
</evidence>
<dbReference type="GO" id="GO:0005737">
    <property type="term" value="C:cytoplasm"/>
    <property type="evidence" value="ECO:0007669"/>
    <property type="project" value="UniProtKB-SubCell"/>
</dbReference>
<evidence type="ECO:0000256" key="10">
    <source>
        <dbReference type="ARBA" id="ARBA00049339"/>
    </source>
</evidence>
<evidence type="ECO:0000256" key="12">
    <source>
        <dbReference type="RuleBase" id="RU363038"/>
    </source>
</evidence>
<keyword evidence="8 11" id="KW-0648">Protein biosynthesis</keyword>
<dbReference type="InterPro" id="IPR005148">
    <property type="entry name" value="Arg-tRNA-synth_N"/>
</dbReference>
<dbReference type="SUPFAM" id="SSF47323">
    <property type="entry name" value="Anticodon-binding domain of a subclass of class I aminoacyl-tRNA synthetases"/>
    <property type="match status" value="1"/>
</dbReference>
<keyword evidence="9 11" id="KW-0030">Aminoacyl-tRNA synthetase</keyword>
<dbReference type="Gene3D" id="1.10.730.10">
    <property type="entry name" value="Isoleucyl-tRNA Synthetase, Domain 1"/>
    <property type="match status" value="1"/>
</dbReference>
<dbReference type="SUPFAM" id="SSF52374">
    <property type="entry name" value="Nucleotidylyl transferase"/>
    <property type="match status" value="1"/>
</dbReference>
<dbReference type="InterPro" id="IPR014729">
    <property type="entry name" value="Rossmann-like_a/b/a_fold"/>
</dbReference>
<evidence type="ECO:0000256" key="1">
    <source>
        <dbReference type="ARBA" id="ARBA00004496"/>
    </source>
</evidence>
<keyword evidence="4 11" id="KW-0963">Cytoplasm</keyword>
<dbReference type="HAMAP" id="MF_00123">
    <property type="entry name" value="Arg_tRNA_synth"/>
    <property type="match status" value="1"/>
</dbReference>
<proteinExistence type="inferred from homology"/>
<evidence type="ECO:0000259" key="14">
    <source>
        <dbReference type="SMART" id="SM01016"/>
    </source>
</evidence>
<dbReference type="GO" id="GO:0006420">
    <property type="term" value="P:arginyl-tRNA aminoacylation"/>
    <property type="evidence" value="ECO:0007669"/>
    <property type="project" value="UniProtKB-UniRule"/>
</dbReference>
<keyword evidence="5 11" id="KW-0436">Ligase</keyword>
<dbReference type="PANTHER" id="PTHR11956">
    <property type="entry name" value="ARGINYL-TRNA SYNTHETASE"/>
    <property type="match status" value="1"/>
</dbReference>
<comment type="subunit">
    <text evidence="3 11">Monomer.</text>
</comment>
<reference evidence="15 16" key="1">
    <citation type="submission" date="2019-03" db="EMBL/GenBank/DDBJ databases">
        <title>The genome sequence of Nitrosococcus wardiae strain D1FHST reveals the archetypal metabolic capacity of ammonia-oxidizing Gammaproteobacteria.</title>
        <authorList>
            <person name="Wang L."/>
            <person name="Lim C.K."/>
            <person name="Hanson T.E."/>
            <person name="Dang H."/>
            <person name="Klotz M.G."/>
        </authorList>
    </citation>
    <scope>NUCLEOTIDE SEQUENCE [LARGE SCALE GENOMIC DNA]</scope>
    <source>
        <strain evidence="15 16">D1FHS</strain>
    </source>
</reference>
<sequence length="585" mass="66532">MKEQLRKFIATALSSLQQEGVLPPWKVNEIQVKRTRDKRHGDFASNITMVLAKEARQKPRDLAELIVSRLPEHPWVEKVEIAGPGFINFTLAFPAFQAVVSQVLDQRENFGCSNLGQNKPIHLEFVSANPTGPLHVGHGRGAAYGDALARLLTTVGYKIHREYYVNDAGRQMDILAASVWLRYLELCGETLPFPANGYRGGYVRDIAQVLKTEEGDIFHCPGQEITAGLPPDAPTGDKEQYIDALIQKTKDLLGERGYRQIFDRGLNSILADIREDLAEFDVTYDEWFSERHLMETGAVEQAVERLKTSSHLYQKEGAWWFRSTDFGDEKDRVVIRENGQPTYFASDIAYHLNKLERGYPKIIDVWGADHHGYVQRVKSSLQALGADPQQLEIRLVQFAILYRGKEKVQMSTRSGEFVTLRELRQEVGKDAARFFYVIRSAEQHMDFDLELAKSQSNENPVYYVQYAHARISSVFRQLEERGLAWNPKQGREQLQQLNESHEIALLDRLSCYSEVVEDAATQSAPHLLAYYLMDLARDFHTYYNAHTFLVDTPELRNARLTLIAATQQVIKNGLTLLGVSAPEAM</sequence>
<keyword evidence="6 11" id="KW-0547">Nucleotide-binding</keyword>
<evidence type="ECO:0000256" key="5">
    <source>
        <dbReference type="ARBA" id="ARBA00022598"/>
    </source>
</evidence>
<accession>A0A4P7BUX1</accession>
<evidence type="ECO:0000256" key="2">
    <source>
        <dbReference type="ARBA" id="ARBA00005594"/>
    </source>
</evidence>
<dbReference type="AlphaFoldDB" id="A0A4P7BUX1"/>
<dbReference type="FunFam" id="3.40.50.620:FF:000062">
    <property type="entry name" value="Arginine--tRNA ligase"/>
    <property type="match status" value="1"/>
</dbReference>
<dbReference type="Pfam" id="PF00750">
    <property type="entry name" value="tRNA-synt_1d"/>
    <property type="match status" value="1"/>
</dbReference>
<evidence type="ECO:0000256" key="11">
    <source>
        <dbReference type="HAMAP-Rule" id="MF_00123"/>
    </source>
</evidence>
<keyword evidence="7 11" id="KW-0067">ATP-binding</keyword>
<dbReference type="GO" id="GO:0004814">
    <property type="term" value="F:arginine-tRNA ligase activity"/>
    <property type="evidence" value="ECO:0007669"/>
    <property type="project" value="UniProtKB-UniRule"/>
</dbReference>
<dbReference type="FunFam" id="1.10.730.10:FF:000008">
    <property type="entry name" value="Arginine--tRNA ligase"/>
    <property type="match status" value="1"/>
</dbReference>
<dbReference type="SMART" id="SM00836">
    <property type="entry name" value="DALR_1"/>
    <property type="match status" value="1"/>
</dbReference>
<evidence type="ECO:0000256" key="8">
    <source>
        <dbReference type="ARBA" id="ARBA00022917"/>
    </source>
</evidence>
<dbReference type="FunFam" id="3.30.1360.70:FF:000003">
    <property type="entry name" value="Arginine--tRNA ligase"/>
    <property type="match status" value="1"/>
</dbReference>
<dbReference type="InterPro" id="IPR001412">
    <property type="entry name" value="aa-tRNA-synth_I_CS"/>
</dbReference>
<dbReference type="Pfam" id="PF03485">
    <property type="entry name" value="Arg_tRNA_synt_N"/>
    <property type="match status" value="1"/>
</dbReference>
<evidence type="ECO:0000313" key="16">
    <source>
        <dbReference type="Proteomes" id="UP000294325"/>
    </source>
</evidence>
<dbReference type="EC" id="6.1.1.19" evidence="11"/>
<dbReference type="PANTHER" id="PTHR11956:SF5">
    <property type="entry name" value="ARGININE--TRNA LIGASE, CYTOPLASMIC"/>
    <property type="match status" value="1"/>
</dbReference>
<dbReference type="EMBL" id="CP038033">
    <property type="protein sequence ID" value="QBQ53768.1"/>
    <property type="molecule type" value="Genomic_DNA"/>
</dbReference>
<dbReference type="Proteomes" id="UP000294325">
    <property type="component" value="Chromosome"/>
</dbReference>
<name>A0A4P7BUX1_9GAMM</name>
<feature type="domain" description="Arginyl tRNA synthetase N-terminal" evidence="14">
    <location>
        <begin position="3"/>
        <end position="91"/>
    </location>
</feature>
<evidence type="ECO:0000259" key="13">
    <source>
        <dbReference type="SMART" id="SM00836"/>
    </source>
</evidence>
<dbReference type="InterPro" id="IPR009080">
    <property type="entry name" value="tRNAsynth_Ia_anticodon-bd"/>
</dbReference>
<evidence type="ECO:0000256" key="4">
    <source>
        <dbReference type="ARBA" id="ARBA00022490"/>
    </source>
</evidence>
<protein>
    <recommendedName>
        <fullName evidence="11">Arginine--tRNA ligase</fullName>
        <ecNumber evidence="11">6.1.1.19</ecNumber>
    </recommendedName>
    <alternativeName>
        <fullName evidence="11">Arginyl-tRNA synthetase</fullName>
        <shortName evidence="11">ArgRS</shortName>
    </alternativeName>
</protein>
<evidence type="ECO:0000256" key="3">
    <source>
        <dbReference type="ARBA" id="ARBA00011245"/>
    </source>
</evidence>
<evidence type="ECO:0000256" key="9">
    <source>
        <dbReference type="ARBA" id="ARBA00023146"/>
    </source>
</evidence>
<feature type="domain" description="DALR anticodon binding" evidence="13">
    <location>
        <begin position="464"/>
        <end position="585"/>
    </location>
</feature>
<comment type="similarity">
    <text evidence="2 11 12">Belongs to the class-I aminoacyl-tRNA synthetase family.</text>
</comment>
<keyword evidence="16" id="KW-1185">Reference proteome</keyword>
<dbReference type="PROSITE" id="PS00178">
    <property type="entry name" value="AA_TRNA_LIGASE_I"/>
    <property type="match status" value="1"/>
</dbReference>
<dbReference type="SMART" id="SM01016">
    <property type="entry name" value="Arg_tRNA_synt_N"/>
    <property type="match status" value="1"/>
</dbReference>
<comment type="catalytic activity">
    <reaction evidence="10 11">
        <text>tRNA(Arg) + L-arginine + ATP = L-arginyl-tRNA(Arg) + AMP + diphosphate</text>
        <dbReference type="Rhea" id="RHEA:20301"/>
        <dbReference type="Rhea" id="RHEA-COMP:9658"/>
        <dbReference type="Rhea" id="RHEA-COMP:9673"/>
        <dbReference type="ChEBI" id="CHEBI:30616"/>
        <dbReference type="ChEBI" id="CHEBI:32682"/>
        <dbReference type="ChEBI" id="CHEBI:33019"/>
        <dbReference type="ChEBI" id="CHEBI:78442"/>
        <dbReference type="ChEBI" id="CHEBI:78513"/>
        <dbReference type="ChEBI" id="CHEBI:456215"/>
        <dbReference type="EC" id="6.1.1.19"/>
    </reaction>
</comment>
<dbReference type="SUPFAM" id="SSF55190">
    <property type="entry name" value="Arginyl-tRNA synthetase (ArgRS), N-terminal 'additional' domain"/>
    <property type="match status" value="1"/>
</dbReference>
<comment type="subcellular location">
    <subcellularLocation>
        <location evidence="1 11">Cytoplasm</location>
    </subcellularLocation>
</comment>
<dbReference type="KEGG" id="nwr:E3U44_04020"/>
<dbReference type="InterPro" id="IPR008909">
    <property type="entry name" value="DALR_anticod-bd"/>
</dbReference>
<evidence type="ECO:0000313" key="15">
    <source>
        <dbReference type="EMBL" id="QBQ53768.1"/>
    </source>
</evidence>
<dbReference type="PRINTS" id="PR01038">
    <property type="entry name" value="TRNASYNTHARG"/>
</dbReference>
<dbReference type="RefSeq" id="WP_134356779.1">
    <property type="nucleotide sequence ID" value="NZ_CP038033.1"/>
</dbReference>
<dbReference type="Pfam" id="PF05746">
    <property type="entry name" value="DALR_1"/>
    <property type="match status" value="1"/>
</dbReference>
<dbReference type="OrthoDB" id="9803211at2"/>
<dbReference type="InterPro" id="IPR035684">
    <property type="entry name" value="ArgRS_core"/>
</dbReference>
<dbReference type="GO" id="GO:0005524">
    <property type="term" value="F:ATP binding"/>
    <property type="evidence" value="ECO:0007669"/>
    <property type="project" value="UniProtKB-UniRule"/>
</dbReference>